<organism evidence="2 3">
    <name type="scientific">Bauldia litoralis</name>
    <dbReference type="NCBI Taxonomy" id="665467"/>
    <lineage>
        <taxon>Bacteria</taxon>
        <taxon>Pseudomonadati</taxon>
        <taxon>Pseudomonadota</taxon>
        <taxon>Alphaproteobacteria</taxon>
        <taxon>Hyphomicrobiales</taxon>
        <taxon>Kaistiaceae</taxon>
        <taxon>Bauldia</taxon>
    </lineage>
</organism>
<dbReference type="Gene3D" id="1.20.120.520">
    <property type="entry name" value="nmb1532 protein domain like"/>
    <property type="match status" value="1"/>
</dbReference>
<dbReference type="Proteomes" id="UP000199071">
    <property type="component" value="Unassembled WGS sequence"/>
</dbReference>
<feature type="domain" description="Hemerythrin-like" evidence="1">
    <location>
        <begin position="37"/>
        <end position="180"/>
    </location>
</feature>
<reference evidence="2 3" key="1">
    <citation type="submission" date="2016-10" db="EMBL/GenBank/DDBJ databases">
        <authorList>
            <person name="de Groot N.N."/>
        </authorList>
    </citation>
    <scope>NUCLEOTIDE SEQUENCE [LARGE SCALE GENOMIC DNA]</scope>
    <source>
        <strain evidence="2 3">ATCC 35022</strain>
    </source>
</reference>
<accession>A0A1G6CTQ0</accession>
<protein>
    <submittedName>
        <fullName evidence="2">Hemerythrin HHE cation binding domain-containing protein</fullName>
    </submittedName>
</protein>
<dbReference type="InterPro" id="IPR012312">
    <property type="entry name" value="Hemerythrin-like"/>
</dbReference>
<dbReference type="EMBL" id="FMXQ01000005">
    <property type="protein sequence ID" value="SDB36250.1"/>
    <property type="molecule type" value="Genomic_DNA"/>
</dbReference>
<evidence type="ECO:0000259" key="1">
    <source>
        <dbReference type="Pfam" id="PF01814"/>
    </source>
</evidence>
<keyword evidence="3" id="KW-1185">Reference proteome</keyword>
<gene>
    <name evidence="2" type="ORF">SAMN02982931_02733</name>
</gene>
<dbReference type="Pfam" id="PF01814">
    <property type="entry name" value="Hemerythrin"/>
    <property type="match status" value="1"/>
</dbReference>
<proteinExistence type="predicted"/>
<dbReference type="RefSeq" id="WP_090876993.1">
    <property type="nucleotide sequence ID" value="NZ_FMXQ01000005.1"/>
</dbReference>
<dbReference type="AlphaFoldDB" id="A0A1G6CTQ0"/>
<evidence type="ECO:0000313" key="2">
    <source>
        <dbReference type="EMBL" id="SDB36250.1"/>
    </source>
</evidence>
<name>A0A1G6CTQ0_9HYPH</name>
<dbReference type="STRING" id="665467.SAMN02982931_02733"/>
<sequence length="190" mass="21687">MTLDLDTRKGWPDDLRILLDTYPREVWQDHVNLGDMARFWLHIHDQFRALGGELKDLGEGFREGRIEAADYRARYPRRLSQFLGGLEGHHSIEDYQFFPLFAAAEPRLAQGFEVLESDHESIHAAMIAAFDSANALVGTFDKDRDAVMRAAEQHDTDSERLLAKLIHHLDDEEDLIIPLILDRGEGPLGI</sequence>
<dbReference type="OrthoDB" id="6077989at2"/>
<evidence type="ECO:0000313" key="3">
    <source>
        <dbReference type="Proteomes" id="UP000199071"/>
    </source>
</evidence>